<dbReference type="InterPro" id="IPR050360">
    <property type="entry name" value="MFS_Sugar_Transporters"/>
</dbReference>
<keyword evidence="3 7" id="KW-0813">Transport</keyword>
<evidence type="ECO:0000256" key="1">
    <source>
        <dbReference type="ARBA" id="ARBA00004141"/>
    </source>
</evidence>
<evidence type="ECO:0000256" key="5">
    <source>
        <dbReference type="ARBA" id="ARBA00022989"/>
    </source>
</evidence>
<dbReference type="Gene3D" id="1.20.1250.20">
    <property type="entry name" value="MFS general substrate transporter like domains"/>
    <property type="match status" value="1"/>
</dbReference>
<dbReference type="OrthoDB" id="6133115at2759"/>
<dbReference type="PANTHER" id="PTHR48022:SF29">
    <property type="entry name" value="SUGAR TRANSPORTER, PUTATIVE (AFU_ORTHOLOGUE AFUA_6G14500)-RELATED"/>
    <property type="match status" value="1"/>
</dbReference>
<feature type="compositionally biased region" description="Basic and acidic residues" evidence="8">
    <location>
        <begin position="532"/>
        <end position="543"/>
    </location>
</feature>
<name>A0A8K0QXF7_9PLEO</name>
<dbReference type="FunFam" id="1.20.1250.20:FF:000117">
    <property type="entry name" value="MFS hexose transporter"/>
    <property type="match status" value="1"/>
</dbReference>
<evidence type="ECO:0000256" key="8">
    <source>
        <dbReference type="SAM" id="MobiDB-lite"/>
    </source>
</evidence>
<reference evidence="11" key="1">
    <citation type="journal article" date="2021" name="Nat. Commun.">
        <title>Genetic determinants of endophytism in the Arabidopsis root mycobiome.</title>
        <authorList>
            <person name="Mesny F."/>
            <person name="Miyauchi S."/>
            <person name="Thiergart T."/>
            <person name="Pickel B."/>
            <person name="Atanasova L."/>
            <person name="Karlsson M."/>
            <person name="Huettel B."/>
            <person name="Barry K.W."/>
            <person name="Haridas S."/>
            <person name="Chen C."/>
            <person name="Bauer D."/>
            <person name="Andreopoulos W."/>
            <person name="Pangilinan J."/>
            <person name="LaButti K."/>
            <person name="Riley R."/>
            <person name="Lipzen A."/>
            <person name="Clum A."/>
            <person name="Drula E."/>
            <person name="Henrissat B."/>
            <person name="Kohler A."/>
            <person name="Grigoriev I.V."/>
            <person name="Martin F.M."/>
            <person name="Hacquard S."/>
        </authorList>
    </citation>
    <scope>NUCLEOTIDE SEQUENCE</scope>
    <source>
        <strain evidence="11">MPI-SDFR-AT-0120</strain>
    </source>
</reference>
<keyword evidence="6 9" id="KW-0472">Membrane</keyword>
<feature type="transmembrane region" description="Helical" evidence="9">
    <location>
        <begin position="425"/>
        <end position="446"/>
    </location>
</feature>
<evidence type="ECO:0000313" key="11">
    <source>
        <dbReference type="EMBL" id="KAH7074252.1"/>
    </source>
</evidence>
<dbReference type="InterPro" id="IPR036259">
    <property type="entry name" value="MFS_trans_sf"/>
</dbReference>
<evidence type="ECO:0000256" key="3">
    <source>
        <dbReference type="ARBA" id="ARBA00022448"/>
    </source>
</evidence>
<feature type="transmembrane region" description="Helical" evidence="9">
    <location>
        <begin position="37"/>
        <end position="59"/>
    </location>
</feature>
<dbReference type="EMBL" id="JAGMVJ010000021">
    <property type="protein sequence ID" value="KAH7074252.1"/>
    <property type="molecule type" value="Genomic_DNA"/>
</dbReference>
<sequence length="577" mass="65512">MAPVGAAAAARQADPVLTRIVEQDQIPWYRKRNLRRLYALLLPTCIGIEMTSGFDSQMINAVQIAPTWQAYFNQPKGALLGIISAAYNLGAICALPLVPYVNDNFGRRWSIFIGSWIMVVGSLVQALSINAGMYIVARLILGFGIPFCIIAGSSLMGELAYPKERPIMTSLFNALWFCGSLIAAGVSFGTQSLKDDWAWRIPSILQAGPSLIQIIFIFMIPESPRYLISKDRREEAYRTLVYYHAENDPHSAFAAAEMAQIEHTIRLELENSKRSWRELFVVPGLRKRVIIGSFLGLFTQWSGNTLLSYYLNDLMGLIGIDSADFKGKLNVGLNSWNLVNAVVISLLVRRFPRRKMYLTCATSLLCCYIAWTISVQQYTKTERKEPARLTIAIIFIYQACYNIGYNALTYTFLVELFPFAQRAKGITIFQFCGRSAGFFTTFVNPIGLQNIAWRWMITYCAWLAFEIAFIYFMFPETYGRTLEELAFLFEDRALAEEATSQVEKQMEWSAQQRWSHVDERMSWDMTVLVPSKSDDRKSADNRRSSIGPRSPAIVERELEQSGNSQAIRGERGGWWEQ</sequence>
<feature type="transmembrane region" description="Helical" evidence="9">
    <location>
        <begin position="387"/>
        <end position="413"/>
    </location>
</feature>
<dbReference type="InterPro" id="IPR003663">
    <property type="entry name" value="Sugar/inositol_transpt"/>
</dbReference>
<feature type="compositionally biased region" description="Basic and acidic residues" evidence="8">
    <location>
        <begin position="568"/>
        <end position="577"/>
    </location>
</feature>
<keyword evidence="12" id="KW-1185">Reference proteome</keyword>
<gene>
    <name evidence="11" type="ORF">FB567DRAFT_192162</name>
</gene>
<feature type="transmembrane region" description="Helical" evidence="9">
    <location>
        <begin position="289"/>
        <end position="311"/>
    </location>
</feature>
<dbReference type="Proteomes" id="UP000813461">
    <property type="component" value="Unassembled WGS sequence"/>
</dbReference>
<dbReference type="InterPro" id="IPR005828">
    <property type="entry name" value="MFS_sugar_transport-like"/>
</dbReference>
<dbReference type="GO" id="GO:0016020">
    <property type="term" value="C:membrane"/>
    <property type="evidence" value="ECO:0007669"/>
    <property type="project" value="UniProtKB-SubCell"/>
</dbReference>
<evidence type="ECO:0000256" key="2">
    <source>
        <dbReference type="ARBA" id="ARBA00010992"/>
    </source>
</evidence>
<dbReference type="InterPro" id="IPR020846">
    <property type="entry name" value="MFS_dom"/>
</dbReference>
<evidence type="ECO:0000256" key="9">
    <source>
        <dbReference type="SAM" id="Phobius"/>
    </source>
</evidence>
<dbReference type="SUPFAM" id="SSF103473">
    <property type="entry name" value="MFS general substrate transporter"/>
    <property type="match status" value="1"/>
</dbReference>
<feature type="transmembrane region" description="Helical" evidence="9">
    <location>
        <begin position="201"/>
        <end position="220"/>
    </location>
</feature>
<accession>A0A8K0QXF7</accession>
<comment type="similarity">
    <text evidence="2 7">Belongs to the major facilitator superfamily. Sugar transporter (TC 2.A.1.1) family.</text>
</comment>
<organism evidence="11 12">
    <name type="scientific">Paraphoma chrysanthemicola</name>
    <dbReference type="NCBI Taxonomy" id="798071"/>
    <lineage>
        <taxon>Eukaryota</taxon>
        <taxon>Fungi</taxon>
        <taxon>Dikarya</taxon>
        <taxon>Ascomycota</taxon>
        <taxon>Pezizomycotina</taxon>
        <taxon>Dothideomycetes</taxon>
        <taxon>Pleosporomycetidae</taxon>
        <taxon>Pleosporales</taxon>
        <taxon>Pleosporineae</taxon>
        <taxon>Phaeosphaeriaceae</taxon>
        <taxon>Paraphoma</taxon>
    </lineage>
</organism>
<keyword evidence="5 9" id="KW-1133">Transmembrane helix</keyword>
<evidence type="ECO:0000256" key="6">
    <source>
        <dbReference type="ARBA" id="ARBA00023136"/>
    </source>
</evidence>
<feature type="transmembrane region" description="Helical" evidence="9">
    <location>
        <begin position="110"/>
        <end position="129"/>
    </location>
</feature>
<feature type="transmembrane region" description="Helical" evidence="9">
    <location>
        <begin position="135"/>
        <end position="155"/>
    </location>
</feature>
<dbReference type="PANTHER" id="PTHR48022">
    <property type="entry name" value="PLASTIDIC GLUCOSE TRANSPORTER 4"/>
    <property type="match status" value="1"/>
</dbReference>
<dbReference type="GO" id="GO:0005351">
    <property type="term" value="F:carbohydrate:proton symporter activity"/>
    <property type="evidence" value="ECO:0007669"/>
    <property type="project" value="TreeGrafter"/>
</dbReference>
<dbReference type="PROSITE" id="PS50850">
    <property type="entry name" value="MFS"/>
    <property type="match status" value="1"/>
</dbReference>
<feature type="domain" description="Major facilitator superfamily (MFS) profile" evidence="10">
    <location>
        <begin position="41"/>
        <end position="478"/>
    </location>
</feature>
<evidence type="ECO:0000256" key="4">
    <source>
        <dbReference type="ARBA" id="ARBA00022692"/>
    </source>
</evidence>
<feature type="transmembrane region" description="Helical" evidence="9">
    <location>
        <begin position="452"/>
        <end position="474"/>
    </location>
</feature>
<feature type="transmembrane region" description="Helical" evidence="9">
    <location>
        <begin position="331"/>
        <end position="349"/>
    </location>
</feature>
<proteinExistence type="inferred from homology"/>
<feature type="transmembrane region" description="Helical" evidence="9">
    <location>
        <begin position="167"/>
        <end position="189"/>
    </location>
</feature>
<feature type="region of interest" description="Disordered" evidence="8">
    <location>
        <begin position="529"/>
        <end position="577"/>
    </location>
</feature>
<comment type="subcellular location">
    <subcellularLocation>
        <location evidence="1">Membrane</location>
        <topology evidence="1">Multi-pass membrane protein</topology>
    </subcellularLocation>
</comment>
<evidence type="ECO:0000313" key="12">
    <source>
        <dbReference type="Proteomes" id="UP000813461"/>
    </source>
</evidence>
<evidence type="ECO:0000256" key="7">
    <source>
        <dbReference type="RuleBase" id="RU003346"/>
    </source>
</evidence>
<dbReference type="Pfam" id="PF00083">
    <property type="entry name" value="Sugar_tr"/>
    <property type="match status" value="1"/>
</dbReference>
<comment type="caution">
    <text evidence="11">The sequence shown here is derived from an EMBL/GenBank/DDBJ whole genome shotgun (WGS) entry which is preliminary data.</text>
</comment>
<feature type="transmembrane region" description="Helical" evidence="9">
    <location>
        <begin position="79"/>
        <end position="98"/>
    </location>
</feature>
<evidence type="ECO:0000259" key="10">
    <source>
        <dbReference type="PROSITE" id="PS50850"/>
    </source>
</evidence>
<keyword evidence="4 9" id="KW-0812">Transmembrane</keyword>
<dbReference type="AlphaFoldDB" id="A0A8K0QXF7"/>
<dbReference type="NCBIfam" id="TIGR00879">
    <property type="entry name" value="SP"/>
    <property type="match status" value="1"/>
</dbReference>
<protein>
    <submittedName>
        <fullName evidence="11">Hexose transporter-like protein</fullName>
    </submittedName>
</protein>